<feature type="transmembrane region" description="Helical" evidence="1">
    <location>
        <begin position="113"/>
        <end position="134"/>
    </location>
</feature>
<keyword evidence="1" id="KW-0472">Membrane</keyword>
<dbReference type="InterPro" id="IPR019251">
    <property type="entry name" value="DUF2231_TM"/>
</dbReference>
<name>A0ABS0F4P7_9BACL</name>
<evidence type="ECO:0000256" key="1">
    <source>
        <dbReference type="SAM" id="Phobius"/>
    </source>
</evidence>
<feature type="domain" description="DUF2231" evidence="2">
    <location>
        <begin position="10"/>
        <end position="147"/>
    </location>
</feature>
<protein>
    <submittedName>
        <fullName evidence="3">DUF2231 domain-containing protein</fullName>
    </submittedName>
</protein>
<feature type="transmembrane region" description="Helical" evidence="1">
    <location>
        <begin position="45"/>
        <end position="67"/>
    </location>
</feature>
<dbReference type="Pfam" id="PF09990">
    <property type="entry name" value="DUF2231"/>
    <property type="match status" value="1"/>
</dbReference>
<evidence type="ECO:0000313" key="3">
    <source>
        <dbReference type="EMBL" id="MBF8378275.1"/>
    </source>
</evidence>
<feature type="transmembrane region" description="Helical" evidence="1">
    <location>
        <begin position="87"/>
        <end position="106"/>
    </location>
</feature>
<keyword evidence="1" id="KW-1133">Transmembrane helix</keyword>
<dbReference type="Proteomes" id="UP000642910">
    <property type="component" value="Unassembled WGS sequence"/>
</dbReference>
<keyword evidence="4" id="KW-1185">Reference proteome</keyword>
<proteinExistence type="predicted"/>
<evidence type="ECO:0000313" key="4">
    <source>
        <dbReference type="Proteomes" id="UP000642910"/>
    </source>
</evidence>
<dbReference type="RefSeq" id="WP_067849480.1">
    <property type="nucleotide sequence ID" value="NZ_JADPKZ010000042.1"/>
</dbReference>
<evidence type="ECO:0000259" key="2">
    <source>
        <dbReference type="Pfam" id="PF09990"/>
    </source>
</evidence>
<sequence>MSGLEHLLPSTIHPMVVHFTIAIAYLAGAAGLVGGVRQTSFWSRAFLYLLLLGILATASAAVAGVVSESYLARIPAPVAPLLHTHKEYGLFTGAFQVIATALQLAWGTRRSRVSWLAVVCAVIACVFVTMAGHLGGTMVYHYGLGVRA</sequence>
<comment type="caution">
    <text evidence="3">The sequence shown here is derived from an EMBL/GenBank/DDBJ whole genome shotgun (WGS) entry which is preliminary data.</text>
</comment>
<feature type="transmembrane region" description="Helical" evidence="1">
    <location>
        <begin position="12"/>
        <end position="33"/>
    </location>
</feature>
<keyword evidence="1" id="KW-0812">Transmembrane</keyword>
<organism evidence="3 4">
    <name type="scientific">Alicyclobacillus mali</name>
    <name type="common">ex Roth et al. 2021</name>
    <dbReference type="NCBI Taxonomy" id="1123961"/>
    <lineage>
        <taxon>Bacteria</taxon>
        <taxon>Bacillati</taxon>
        <taxon>Bacillota</taxon>
        <taxon>Bacilli</taxon>
        <taxon>Bacillales</taxon>
        <taxon>Alicyclobacillaceae</taxon>
        <taxon>Alicyclobacillus</taxon>
    </lineage>
</organism>
<accession>A0ABS0F4P7</accession>
<gene>
    <name evidence="3" type="ORF">IW967_10430</name>
</gene>
<dbReference type="EMBL" id="JADPKZ010000042">
    <property type="protein sequence ID" value="MBF8378275.1"/>
    <property type="molecule type" value="Genomic_DNA"/>
</dbReference>
<reference evidence="3 4" key="1">
    <citation type="submission" date="2020-11" db="EMBL/GenBank/DDBJ databases">
        <title>Genomic insight of Alicyclobacillus mali FL 18 reveals a new arsenic-resistant strain, with potential in environmental biotechnology.</title>
        <authorList>
            <person name="Fiorentino G."/>
            <person name="Gallo G."/>
            <person name="Aulitto M."/>
        </authorList>
    </citation>
    <scope>NUCLEOTIDE SEQUENCE [LARGE SCALE GENOMIC DNA]</scope>
    <source>
        <strain evidence="3 4">FL 18</strain>
    </source>
</reference>